<feature type="domain" description="4'-phosphopantetheinyl transferase N-terminal" evidence="5">
    <location>
        <begin position="47"/>
        <end position="113"/>
    </location>
</feature>
<dbReference type="GO" id="GO:0008897">
    <property type="term" value="F:holo-[acyl-carrier-protein] synthase activity"/>
    <property type="evidence" value="ECO:0007669"/>
    <property type="project" value="InterPro"/>
</dbReference>
<dbReference type="GO" id="GO:0000287">
    <property type="term" value="F:magnesium ion binding"/>
    <property type="evidence" value="ECO:0007669"/>
    <property type="project" value="InterPro"/>
</dbReference>
<sequence>MKLNDLLREFESKPWEKLPFTNFSHTVEINQDYAGLAKILQADLPFPEKLHKAVPKRQALYLAGRYCVHQAFLQAGFDHPVHIDQTPEGVPIWPTGWVGSISHSDRMIAAVIAPRSECKVLGIDLEKIMNEKTCERIFKSISRPEERGPVNSGLTLEEYYTLVFSAKESLYKALYPEVHHFFGFEAASLSLLQPNQLELRLTQDLNEIFPSGLSLKGQYLRSHHHIFSTVYQAISAPSADGARD</sequence>
<keyword evidence="1" id="KW-0808">Transferase</keyword>
<protein>
    <recommendedName>
        <fullName evidence="8">4'-phosphopantetheinyl transferase</fullName>
    </recommendedName>
</protein>
<evidence type="ECO:0000256" key="3">
    <source>
        <dbReference type="PIRSR" id="PIRSR603542-2"/>
    </source>
</evidence>
<name>A0A2M7G7B6_9BACT</name>
<dbReference type="Pfam" id="PF17837">
    <property type="entry name" value="4PPT_N"/>
    <property type="match status" value="1"/>
</dbReference>
<evidence type="ECO:0008006" key="8">
    <source>
        <dbReference type="Google" id="ProtNLM"/>
    </source>
</evidence>
<dbReference type="PANTHER" id="PTHR38096">
    <property type="entry name" value="ENTEROBACTIN SYNTHASE COMPONENT D"/>
    <property type="match status" value="1"/>
</dbReference>
<keyword evidence="3" id="KW-0460">Magnesium</keyword>
<evidence type="ECO:0000256" key="2">
    <source>
        <dbReference type="PIRSR" id="PIRSR603542-1"/>
    </source>
</evidence>
<feature type="binding site" evidence="2">
    <location>
        <position position="172"/>
    </location>
    <ligand>
        <name>CoA</name>
        <dbReference type="ChEBI" id="CHEBI:57287"/>
    </ligand>
</feature>
<comment type="cofactor">
    <cofactor evidence="3">
        <name>Mg(2+)</name>
        <dbReference type="ChEBI" id="CHEBI:18420"/>
    </cofactor>
</comment>
<dbReference type="PRINTS" id="PR01399">
    <property type="entry name" value="ENTSNTHTASED"/>
</dbReference>
<feature type="binding site" evidence="2">
    <location>
        <position position="57"/>
    </location>
    <ligand>
        <name>CoA</name>
        <dbReference type="ChEBI" id="CHEBI:57287"/>
    </ligand>
</feature>
<dbReference type="InterPro" id="IPR003542">
    <property type="entry name" value="Enbac_synth_compD-like"/>
</dbReference>
<feature type="binding site" evidence="2">
    <location>
        <begin position="102"/>
        <end position="103"/>
    </location>
    <ligand>
        <name>CoA</name>
        <dbReference type="ChEBI" id="CHEBI:57287"/>
    </ligand>
</feature>
<dbReference type="Pfam" id="PF01648">
    <property type="entry name" value="ACPS"/>
    <property type="match status" value="1"/>
</dbReference>
<dbReference type="PANTHER" id="PTHR38096:SF1">
    <property type="entry name" value="ENTEROBACTIN SYNTHASE COMPONENT D"/>
    <property type="match status" value="1"/>
</dbReference>
<dbReference type="GO" id="GO:0005886">
    <property type="term" value="C:plasma membrane"/>
    <property type="evidence" value="ECO:0007669"/>
    <property type="project" value="TreeGrafter"/>
</dbReference>
<accession>A0A2M7G7B6</accession>
<feature type="domain" description="4'-phosphopantetheinyl transferase" evidence="4">
    <location>
        <begin position="121"/>
        <end position="208"/>
    </location>
</feature>
<evidence type="ECO:0000313" key="6">
    <source>
        <dbReference type="EMBL" id="PIW17586.1"/>
    </source>
</evidence>
<dbReference type="Gene3D" id="3.90.470.20">
    <property type="entry name" value="4'-phosphopantetheinyl transferase domain"/>
    <property type="match status" value="1"/>
</dbReference>
<evidence type="ECO:0000259" key="4">
    <source>
        <dbReference type="Pfam" id="PF01648"/>
    </source>
</evidence>
<evidence type="ECO:0000259" key="5">
    <source>
        <dbReference type="Pfam" id="PF17837"/>
    </source>
</evidence>
<reference evidence="6 7" key="1">
    <citation type="submission" date="2017-09" db="EMBL/GenBank/DDBJ databases">
        <title>Depth-based differentiation of microbial function through sediment-hosted aquifers and enrichment of novel symbionts in the deep terrestrial subsurface.</title>
        <authorList>
            <person name="Probst A.J."/>
            <person name="Ladd B."/>
            <person name="Jarett J.K."/>
            <person name="Geller-Mcgrath D.E."/>
            <person name="Sieber C.M."/>
            <person name="Emerson J.B."/>
            <person name="Anantharaman K."/>
            <person name="Thomas B.C."/>
            <person name="Malmstrom R."/>
            <person name="Stieglmeier M."/>
            <person name="Klingl A."/>
            <person name="Woyke T."/>
            <person name="Ryan C.M."/>
            <person name="Banfield J.F."/>
        </authorList>
    </citation>
    <scope>NUCLEOTIDE SEQUENCE [LARGE SCALE GENOMIC DNA]</scope>
    <source>
        <strain evidence="6">CG17_big_fil_post_rev_8_21_14_2_50_48_46</strain>
    </source>
</reference>
<dbReference type="InterPro" id="IPR037143">
    <property type="entry name" value="4-PPantetheinyl_Trfase_dom_sf"/>
</dbReference>
<dbReference type="InterPro" id="IPR008278">
    <property type="entry name" value="4-PPantetheinyl_Trfase_dom"/>
</dbReference>
<dbReference type="InterPro" id="IPR041354">
    <property type="entry name" value="4PPT_N"/>
</dbReference>
<feature type="binding site" evidence="2">
    <location>
        <position position="65"/>
    </location>
    <ligand>
        <name>CoA</name>
        <dbReference type="ChEBI" id="CHEBI:57287"/>
    </ligand>
</feature>
<dbReference type="SUPFAM" id="SSF56214">
    <property type="entry name" value="4'-phosphopantetheinyl transferase"/>
    <property type="match status" value="1"/>
</dbReference>
<dbReference type="GO" id="GO:0009366">
    <property type="term" value="C:enterobactin synthetase complex"/>
    <property type="evidence" value="ECO:0007669"/>
    <property type="project" value="InterPro"/>
</dbReference>
<evidence type="ECO:0000313" key="7">
    <source>
        <dbReference type="Proteomes" id="UP000231019"/>
    </source>
</evidence>
<comment type="caution">
    <text evidence="6">The sequence shown here is derived from an EMBL/GenBank/DDBJ whole genome shotgun (WGS) entry which is preliminary data.</text>
</comment>
<keyword evidence="3" id="KW-0479">Metal-binding</keyword>
<dbReference type="EMBL" id="PFFQ01000023">
    <property type="protein sequence ID" value="PIW17586.1"/>
    <property type="molecule type" value="Genomic_DNA"/>
</dbReference>
<dbReference type="GO" id="GO:0009239">
    <property type="term" value="P:enterobactin biosynthetic process"/>
    <property type="evidence" value="ECO:0007669"/>
    <property type="project" value="InterPro"/>
</dbReference>
<evidence type="ECO:0000256" key="1">
    <source>
        <dbReference type="ARBA" id="ARBA00022679"/>
    </source>
</evidence>
<proteinExistence type="predicted"/>
<dbReference type="AlphaFoldDB" id="A0A2M7G7B6"/>
<organism evidence="6 7">
    <name type="scientific">bacterium (Candidatus Blackallbacteria) CG17_big_fil_post_rev_8_21_14_2_50_48_46</name>
    <dbReference type="NCBI Taxonomy" id="2014261"/>
    <lineage>
        <taxon>Bacteria</taxon>
        <taxon>Candidatus Blackallbacteria</taxon>
    </lineage>
</organism>
<gene>
    <name evidence="6" type="ORF">COW36_08815</name>
</gene>
<dbReference type="Proteomes" id="UP000231019">
    <property type="component" value="Unassembled WGS sequence"/>
</dbReference>
<feature type="binding site" evidence="3">
    <location>
        <position position="126"/>
    </location>
    <ligand>
        <name>Mg(2+)</name>
        <dbReference type="ChEBI" id="CHEBI:18420"/>
    </ligand>
</feature>
<feature type="binding site" evidence="2">
    <location>
        <position position="124"/>
    </location>
    <ligand>
        <name>CoA</name>
        <dbReference type="ChEBI" id="CHEBI:57287"/>
    </ligand>
</feature>
<feature type="binding site" evidence="3">
    <location>
        <position position="124"/>
    </location>
    <ligand>
        <name>Mg(2+)</name>
        <dbReference type="ChEBI" id="CHEBI:18420"/>
    </ligand>
</feature>
<feature type="binding site" evidence="2">
    <location>
        <position position="168"/>
    </location>
    <ligand>
        <name>CoA</name>
        <dbReference type="ChEBI" id="CHEBI:57287"/>
    </ligand>
</feature>